<accession>A0A2H0W816</accession>
<feature type="transmembrane region" description="Helical" evidence="1">
    <location>
        <begin position="191"/>
        <end position="214"/>
    </location>
</feature>
<keyword evidence="1" id="KW-0812">Transmembrane</keyword>
<dbReference type="Proteomes" id="UP000230093">
    <property type="component" value="Unassembled WGS sequence"/>
</dbReference>
<sequence length="233" mass="27470">MEIKNKKLINIFYKLFPEEIINNHTFKIKQFVGLVVKKTDKKGKEIIDIGAGECPYKSFFKKAKYYSQDIKNNSQKNINYVCPAEAIPVKNNTFDYILSTQVLEHTPEPNLVFKECFRILKKDGQLFLTTHMAFEEHMAPKDYFRFTRYGLKHLAKISGFKVRRITPQGGRFIVLAKELQVLFLRLTNNKFFIFIFYLVFTLPLFLLSFVLFLLDSLDKEKSLTLNYECIFIK</sequence>
<keyword evidence="1" id="KW-0472">Membrane</keyword>
<proteinExistence type="predicted"/>
<organism evidence="3 4">
    <name type="scientific">Candidatus Beckwithbacteria bacterium CG10_big_fil_rev_8_21_14_0_10_34_10</name>
    <dbReference type="NCBI Taxonomy" id="1974495"/>
    <lineage>
        <taxon>Bacteria</taxon>
        <taxon>Candidatus Beckwithiibacteriota</taxon>
    </lineage>
</organism>
<dbReference type="AlphaFoldDB" id="A0A2H0W816"/>
<dbReference type="Gene3D" id="3.40.50.150">
    <property type="entry name" value="Vaccinia Virus protein VP39"/>
    <property type="match status" value="1"/>
</dbReference>
<evidence type="ECO:0000256" key="1">
    <source>
        <dbReference type="SAM" id="Phobius"/>
    </source>
</evidence>
<name>A0A2H0W816_9BACT</name>
<dbReference type="EMBL" id="PEZT01000028">
    <property type="protein sequence ID" value="PIS08811.1"/>
    <property type="molecule type" value="Genomic_DNA"/>
</dbReference>
<comment type="caution">
    <text evidence="3">The sequence shown here is derived from an EMBL/GenBank/DDBJ whole genome shotgun (WGS) entry which is preliminary data.</text>
</comment>
<dbReference type="InterPro" id="IPR013216">
    <property type="entry name" value="Methyltransf_11"/>
</dbReference>
<dbReference type="Pfam" id="PF08241">
    <property type="entry name" value="Methyltransf_11"/>
    <property type="match status" value="1"/>
</dbReference>
<dbReference type="PANTHER" id="PTHR45036">
    <property type="entry name" value="METHYLTRANSFERASE LIKE 7B"/>
    <property type="match status" value="1"/>
</dbReference>
<gene>
    <name evidence="3" type="ORF">COT75_05015</name>
</gene>
<dbReference type="SUPFAM" id="SSF53335">
    <property type="entry name" value="S-adenosyl-L-methionine-dependent methyltransferases"/>
    <property type="match status" value="1"/>
</dbReference>
<evidence type="ECO:0000313" key="4">
    <source>
        <dbReference type="Proteomes" id="UP000230093"/>
    </source>
</evidence>
<dbReference type="GO" id="GO:0008757">
    <property type="term" value="F:S-adenosylmethionine-dependent methyltransferase activity"/>
    <property type="evidence" value="ECO:0007669"/>
    <property type="project" value="InterPro"/>
</dbReference>
<keyword evidence="1" id="KW-1133">Transmembrane helix</keyword>
<dbReference type="InterPro" id="IPR029063">
    <property type="entry name" value="SAM-dependent_MTases_sf"/>
</dbReference>
<dbReference type="CDD" id="cd02440">
    <property type="entry name" value="AdoMet_MTases"/>
    <property type="match status" value="1"/>
</dbReference>
<evidence type="ECO:0000259" key="2">
    <source>
        <dbReference type="Pfam" id="PF08241"/>
    </source>
</evidence>
<dbReference type="PANTHER" id="PTHR45036:SF1">
    <property type="entry name" value="METHYLTRANSFERASE LIKE 7A"/>
    <property type="match status" value="1"/>
</dbReference>
<dbReference type="InterPro" id="IPR052356">
    <property type="entry name" value="Thiol_S-MT"/>
</dbReference>
<protein>
    <recommendedName>
        <fullName evidence="2">Methyltransferase type 11 domain-containing protein</fullName>
    </recommendedName>
</protein>
<evidence type="ECO:0000313" key="3">
    <source>
        <dbReference type="EMBL" id="PIS08811.1"/>
    </source>
</evidence>
<feature type="domain" description="Methyltransferase type 11" evidence="2">
    <location>
        <begin position="73"/>
        <end position="127"/>
    </location>
</feature>
<reference evidence="4" key="1">
    <citation type="submission" date="2017-09" db="EMBL/GenBank/DDBJ databases">
        <title>Depth-based differentiation of microbial function through sediment-hosted aquifers and enrichment of novel symbionts in the deep terrestrial subsurface.</title>
        <authorList>
            <person name="Probst A.J."/>
            <person name="Ladd B."/>
            <person name="Jarett J.K."/>
            <person name="Geller-Mcgrath D.E."/>
            <person name="Sieber C.M.K."/>
            <person name="Emerson J.B."/>
            <person name="Anantharaman K."/>
            <person name="Thomas B.C."/>
            <person name="Malmstrom R."/>
            <person name="Stieglmeier M."/>
            <person name="Klingl A."/>
            <person name="Woyke T."/>
            <person name="Ryan C.M."/>
            <person name="Banfield J.F."/>
        </authorList>
    </citation>
    <scope>NUCLEOTIDE SEQUENCE [LARGE SCALE GENOMIC DNA]</scope>
</reference>